<accession>A0ABX8NA26</accession>
<dbReference type="Proteomes" id="UP001046350">
    <property type="component" value="Chromosome"/>
</dbReference>
<name>A0ABX8NA26_9PSED</name>
<organism evidence="1 2">
    <name type="scientific">Pseudomonas fakonensis</name>
    <dbReference type="NCBI Taxonomy" id="2842355"/>
    <lineage>
        <taxon>Bacteria</taxon>
        <taxon>Pseudomonadati</taxon>
        <taxon>Pseudomonadota</taxon>
        <taxon>Gammaproteobacteria</taxon>
        <taxon>Pseudomonadales</taxon>
        <taxon>Pseudomonadaceae</taxon>
        <taxon>Pseudomonas</taxon>
    </lineage>
</organism>
<reference evidence="1" key="1">
    <citation type="journal article" date="2021" name="Microorganisms">
        <title>The Ever-Expanding Pseudomonas Genus: Description of 43 New Species and Partition of the Pseudomonas putida Group.</title>
        <authorList>
            <person name="Girard L."/>
            <person name="Lood C."/>
            <person name="Hofte M."/>
            <person name="Vandamme P."/>
            <person name="Rokni-Zadeh H."/>
            <person name="van Noort V."/>
            <person name="Lavigne R."/>
            <person name="De Mot R."/>
        </authorList>
    </citation>
    <scope>NUCLEOTIDE SEQUENCE</scope>
    <source>
        <strain evidence="1">COW40</strain>
    </source>
</reference>
<dbReference type="EMBL" id="CP077076">
    <property type="protein sequence ID" value="QXH53209.1"/>
    <property type="molecule type" value="Genomic_DNA"/>
</dbReference>
<dbReference type="RefSeq" id="WP_217842618.1">
    <property type="nucleotide sequence ID" value="NZ_CP077076.1"/>
</dbReference>
<sequence length="132" mass="15005">MTLLDDESESAWRRAAVISLLTWRRADADDALDDTERYGWWGDSFPSVANDRIGSRLWQLRRRALTDATVRDAEVFARESLAWMLDDGRALSVSVTVTRGTDRLNLAVLIGLRDGTQVDFQLDNLWQVIHAV</sequence>
<gene>
    <name evidence="1" type="ORF">KSS94_08865</name>
</gene>
<dbReference type="Pfam" id="PF07409">
    <property type="entry name" value="GP46"/>
    <property type="match status" value="1"/>
</dbReference>
<evidence type="ECO:0000313" key="1">
    <source>
        <dbReference type="EMBL" id="QXH53209.1"/>
    </source>
</evidence>
<dbReference type="InterPro" id="IPR010877">
    <property type="entry name" value="Phage_Mu_Gp46"/>
</dbReference>
<proteinExistence type="predicted"/>
<protein>
    <submittedName>
        <fullName evidence="1">Phage GP46 family protein</fullName>
    </submittedName>
</protein>
<keyword evidence="2" id="KW-1185">Reference proteome</keyword>
<evidence type="ECO:0000313" key="2">
    <source>
        <dbReference type="Proteomes" id="UP001046350"/>
    </source>
</evidence>